<evidence type="ECO:0000259" key="12">
    <source>
        <dbReference type="Pfam" id="PF22536"/>
    </source>
</evidence>
<evidence type="ECO:0000256" key="2">
    <source>
        <dbReference type="ARBA" id="ARBA00006835"/>
    </source>
</evidence>
<dbReference type="OrthoDB" id="272392at2759"/>
<comment type="similarity">
    <text evidence="2 9">Belongs to the RNA polymerase beta chain family.</text>
</comment>
<feature type="domain" description="RNA polymerase III Rpc82 C -terminal" evidence="10">
    <location>
        <begin position="136"/>
        <end position="386"/>
    </location>
</feature>
<dbReference type="GO" id="GO:0006351">
    <property type="term" value="P:DNA-templated transcription"/>
    <property type="evidence" value="ECO:0007669"/>
    <property type="project" value="InterPro"/>
</dbReference>
<feature type="domain" description="DNA-directed RNA polymerase III subunit RPC3 winged-helix" evidence="12">
    <location>
        <begin position="393"/>
        <end position="467"/>
    </location>
</feature>
<evidence type="ECO:0000256" key="8">
    <source>
        <dbReference type="ARBA" id="ARBA00025127"/>
    </source>
</evidence>
<evidence type="ECO:0000256" key="6">
    <source>
        <dbReference type="ARBA" id="ARBA00023163"/>
    </source>
</evidence>
<evidence type="ECO:0000256" key="1">
    <source>
        <dbReference type="ARBA" id="ARBA00004123"/>
    </source>
</evidence>
<feature type="domain" description="RNA polymerase III subunit RPC82-related helix-turn-helix" evidence="11">
    <location>
        <begin position="9"/>
        <end position="70"/>
    </location>
</feature>
<organism evidence="13 14">
    <name type="scientific">Wickerhamiella sorbophila</name>
    <dbReference type="NCBI Taxonomy" id="45607"/>
    <lineage>
        <taxon>Eukaryota</taxon>
        <taxon>Fungi</taxon>
        <taxon>Dikarya</taxon>
        <taxon>Ascomycota</taxon>
        <taxon>Saccharomycotina</taxon>
        <taxon>Dipodascomycetes</taxon>
        <taxon>Dipodascales</taxon>
        <taxon>Trichomonascaceae</taxon>
        <taxon>Wickerhamiella</taxon>
    </lineage>
</organism>
<comment type="function">
    <text evidence="8 9">DNA-dependent RNA polymerase catalyzes the transcription of DNA into RNA using the four ribonucleoside triphosphates as substrates. Specific core component of RNA polymerase III which synthesizes small RNAs, such as 5S rRNA and tRNAs.</text>
</comment>
<dbReference type="InterPro" id="IPR036388">
    <property type="entry name" value="WH-like_DNA-bd_sf"/>
</dbReference>
<dbReference type="SUPFAM" id="SSF46785">
    <property type="entry name" value="Winged helix' DNA-binding domain"/>
    <property type="match status" value="1"/>
</dbReference>
<dbReference type="InterPro" id="IPR039748">
    <property type="entry name" value="RPC3"/>
</dbReference>
<evidence type="ECO:0000259" key="10">
    <source>
        <dbReference type="Pfam" id="PF05645"/>
    </source>
</evidence>
<dbReference type="Pfam" id="PF22536">
    <property type="entry name" value="WHD_POLR3C"/>
    <property type="match status" value="1"/>
</dbReference>
<comment type="caution">
    <text evidence="13">The sequence shown here is derived from an EMBL/GenBank/DDBJ whole genome shotgun (WGS) entry which is preliminary data.</text>
</comment>
<keyword evidence="14" id="KW-1185">Reference proteome</keyword>
<evidence type="ECO:0000256" key="9">
    <source>
        <dbReference type="RuleBase" id="RU367076"/>
    </source>
</evidence>
<comment type="subcellular location">
    <subcellularLocation>
        <location evidence="1 9">Nucleus</location>
    </subcellularLocation>
</comment>
<keyword evidence="7 9" id="KW-0539">Nucleus</keyword>
<dbReference type="InterPro" id="IPR013197">
    <property type="entry name" value="RNA_pol_III_RPC82-rel_HTH"/>
</dbReference>
<gene>
    <name evidence="13" type="ORF">B9G98_04107</name>
</gene>
<dbReference type="GO" id="GO:0005666">
    <property type="term" value="C:RNA polymerase III complex"/>
    <property type="evidence" value="ECO:0007669"/>
    <property type="project" value="UniProtKB-UniRule"/>
</dbReference>
<dbReference type="InterPro" id="IPR008806">
    <property type="entry name" value="RNA_pol_III_Rpc82_C"/>
</dbReference>
<dbReference type="STRING" id="45607.A0A2T0FND5"/>
<dbReference type="PANTHER" id="PTHR12949">
    <property type="entry name" value="RNA POLYMERASE III DNA DIRECTED -RELATED"/>
    <property type="match status" value="1"/>
</dbReference>
<dbReference type="EMBL" id="NDIQ01000022">
    <property type="protein sequence ID" value="PRT56487.1"/>
    <property type="molecule type" value="Genomic_DNA"/>
</dbReference>
<evidence type="ECO:0000259" key="11">
    <source>
        <dbReference type="Pfam" id="PF08221"/>
    </source>
</evidence>
<evidence type="ECO:0000313" key="14">
    <source>
        <dbReference type="Proteomes" id="UP000238350"/>
    </source>
</evidence>
<keyword evidence="6 9" id="KW-0804">Transcription</keyword>
<evidence type="ECO:0000256" key="3">
    <source>
        <dbReference type="ARBA" id="ARBA00011206"/>
    </source>
</evidence>
<dbReference type="PANTHER" id="PTHR12949:SF0">
    <property type="entry name" value="DNA-DIRECTED RNA POLYMERASE III SUBUNIT RPC3"/>
    <property type="match status" value="1"/>
</dbReference>
<proteinExistence type="inferred from homology"/>
<dbReference type="Pfam" id="PF05645">
    <property type="entry name" value="RNA_pol_Rpc82"/>
    <property type="match status" value="1"/>
</dbReference>
<dbReference type="Gene3D" id="1.10.10.10">
    <property type="entry name" value="Winged helix-like DNA-binding domain superfamily/Winged helix DNA-binding domain"/>
    <property type="match status" value="2"/>
</dbReference>
<sequence>MPSTHHLVSLCKVLVEDMLGQVGAQIVLTLLQVGRLSAKELTKATNFPYSAVKRALVSLVHMRLVLYWEDPNQWGPVYYRADTTNIYHLIWAGQVSAQLKEQTQKDELGPVLLDFITNGHFSIEGYIKKNPEAREKLEQLLQTGYLVPLHEFEFWPEEDIKQQSITKHFREVNKDPTTLSLTDNAKKQMVDAAVKRDLDNMEATRQAGSKGLVTAASHDQKLVLAVNYERFLLTERRKELVQLVDDRIGSITAQVYDAVLECFEHGRSLFQRDKERVPMPGNIVNSSEILLKLQSRKEPVKLESAFIAETQNDEVKTEPDAAARGHKRMKSKIGSISVTPAAALTPLELVNRHLRLLEKAGFAFLRRVGDLHGGEWFVPMSDLLADLRRHTFDEIVSELLGASAARILRVVREYSKIDEKALSQTSLLQSNGLRIHTNNLEYFGFIDLQEVPRSNDRAPGRNIYLWFHRPKWAYSRLVEQIYGAIAKTYDDIFALRAKHKTLLAKLTRVDVAGHEDELLTAQEKVELAEYTSQEQQLWVKQEKLDRHVRIFCYY</sequence>
<keyword evidence="5 9" id="KW-0240">DNA-directed RNA polymerase</keyword>
<dbReference type="RefSeq" id="XP_024666432.1">
    <property type="nucleotide sequence ID" value="XM_024810664.1"/>
</dbReference>
<dbReference type="Proteomes" id="UP000238350">
    <property type="component" value="Unassembled WGS sequence"/>
</dbReference>
<reference evidence="13 14" key="1">
    <citation type="submission" date="2017-04" db="EMBL/GenBank/DDBJ databases">
        <title>Genome sequencing of [Candida] sorbophila.</title>
        <authorList>
            <person name="Ahn J.O."/>
        </authorList>
    </citation>
    <scope>NUCLEOTIDE SEQUENCE [LARGE SCALE GENOMIC DNA]</scope>
    <source>
        <strain evidence="13 14">DS02</strain>
    </source>
</reference>
<dbReference type="AlphaFoldDB" id="A0A2T0FND5"/>
<dbReference type="InterPro" id="IPR036390">
    <property type="entry name" value="WH_DNA-bd_sf"/>
</dbReference>
<comment type="subunit">
    <text evidence="3 9">Component of the RNA polymerase III (Pol III) complex consisting of 17 subunits.</text>
</comment>
<evidence type="ECO:0000256" key="4">
    <source>
        <dbReference type="ARBA" id="ARBA00016689"/>
    </source>
</evidence>
<accession>A0A2T0FND5</accession>
<dbReference type="GO" id="GO:0003697">
    <property type="term" value="F:single-stranded DNA binding"/>
    <property type="evidence" value="ECO:0007669"/>
    <property type="project" value="UniProtKB-UniRule"/>
</dbReference>
<evidence type="ECO:0000256" key="7">
    <source>
        <dbReference type="ARBA" id="ARBA00023242"/>
    </source>
</evidence>
<name>A0A2T0FND5_9ASCO</name>
<protein>
    <recommendedName>
        <fullName evidence="4 9">DNA-directed RNA polymerase III subunit RPC3</fullName>
        <shortName evidence="9">RNA polymerase III subunit C3</shortName>
    </recommendedName>
</protein>
<evidence type="ECO:0000256" key="5">
    <source>
        <dbReference type="ARBA" id="ARBA00022478"/>
    </source>
</evidence>
<evidence type="ECO:0000313" key="13">
    <source>
        <dbReference type="EMBL" id="PRT56487.1"/>
    </source>
</evidence>
<dbReference type="GeneID" id="36517855"/>
<dbReference type="Pfam" id="PF08221">
    <property type="entry name" value="HTH_9"/>
    <property type="match status" value="1"/>
</dbReference>
<dbReference type="InterPro" id="IPR055207">
    <property type="entry name" value="POLR3C_WHD"/>
</dbReference>